<keyword evidence="3" id="KW-1185">Reference proteome</keyword>
<protein>
    <recommendedName>
        <fullName evidence="1">Small ribosomal subunit protein mS35 mitochondrial conserved domain-containing protein</fullName>
    </recommendedName>
</protein>
<dbReference type="EMBL" id="JALLPJ020000230">
    <property type="protein sequence ID" value="KAL3798094.1"/>
    <property type="molecule type" value="Genomic_DNA"/>
</dbReference>
<dbReference type="Pfam" id="PF10213">
    <property type="entry name" value="MRP-S28"/>
    <property type="match status" value="1"/>
</dbReference>
<organism evidence="2 3">
    <name type="scientific">Cyclotella atomus</name>
    <dbReference type="NCBI Taxonomy" id="382360"/>
    <lineage>
        <taxon>Eukaryota</taxon>
        <taxon>Sar</taxon>
        <taxon>Stramenopiles</taxon>
        <taxon>Ochrophyta</taxon>
        <taxon>Bacillariophyta</taxon>
        <taxon>Coscinodiscophyceae</taxon>
        <taxon>Thalassiosirophycidae</taxon>
        <taxon>Stephanodiscales</taxon>
        <taxon>Stephanodiscaceae</taxon>
        <taxon>Cyclotella</taxon>
    </lineage>
</organism>
<evidence type="ECO:0000313" key="2">
    <source>
        <dbReference type="EMBL" id="KAL3798094.1"/>
    </source>
</evidence>
<dbReference type="InterPro" id="IPR019349">
    <property type="entry name" value="Ribosomal_mS35_mit"/>
</dbReference>
<evidence type="ECO:0000313" key="3">
    <source>
        <dbReference type="Proteomes" id="UP001530400"/>
    </source>
</evidence>
<evidence type="ECO:0000259" key="1">
    <source>
        <dbReference type="Pfam" id="PF10213"/>
    </source>
</evidence>
<reference evidence="2 3" key="1">
    <citation type="submission" date="2024-10" db="EMBL/GenBank/DDBJ databases">
        <title>Updated reference genomes for cyclostephanoid diatoms.</title>
        <authorList>
            <person name="Roberts W.R."/>
            <person name="Alverson A.J."/>
        </authorList>
    </citation>
    <scope>NUCLEOTIDE SEQUENCE [LARGE SCALE GENOMIC DNA]</scope>
    <source>
        <strain evidence="2 3">AJA010-31</strain>
    </source>
</reference>
<accession>A0ABD3QDG8</accession>
<dbReference type="Proteomes" id="UP001530400">
    <property type="component" value="Unassembled WGS sequence"/>
</dbReference>
<feature type="domain" description="Small ribosomal subunit protein mS35 mitochondrial conserved" evidence="1">
    <location>
        <begin position="152"/>
        <end position="228"/>
    </location>
</feature>
<dbReference type="InterPro" id="IPR039848">
    <property type="entry name" value="Ribosomal_mS35_mt"/>
</dbReference>
<dbReference type="PANTHER" id="PTHR13490:SF0">
    <property type="entry name" value="SMALL RIBOSOMAL SUBUNIT PROTEIN MS35"/>
    <property type="match status" value="1"/>
</dbReference>
<comment type="caution">
    <text evidence="2">The sequence shown here is derived from an EMBL/GenBank/DDBJ whole genome shotgun (WGS) entry which is preliminary data.</text>
</comment>
<dbReference type="PANTHER" id="PTHR13490">
    <property type="entry name" value="MITOCHONDRIAL 28S RIBOSOMAL PROTEIN S28"/>
    <property type="match status" value="1"/>
</dbReference>
<dbReference type="AlphaFoldDB" id="A0ABD3QDG8"/>
<proteinExistence type="predicted"/>
<gene>
    <name evidence="2" type="ORF">ACHAWO_010838</name>
</gene>
<name>A0ABD3QDG8_9STRA</name>
<sequence>MSTVSATLRRSSLIRSISSSLDASSRSLHMSVDPINSSPPNQRPNLPLRCYNHTSKTMSTNHQIHSSTTYSAFRNKVSMTFEQQDDQDYVSPYSDFFANIEAGRSTLGTTEEMEKQILEIEEKYLDCGIPESALRFKTSSYGRFVLPPYVCPGEHRVTVKVPLSAIPFNNSSEREILLQIVGSRYNKDKDFLQLSAEKFASRIENVRYLVDTIEKIVAGARKLAKEFEEEDAMAAGGSKKLAQGGGVKSVH</sequence>